<reference evidence="1 2" key="1">
    <citation type="journal article" date="2016" name="Nat. Commun.">
        <title>Thousands of microbial genomes shed light on interconnected biogeochemical processes in an aquifer system.</title>
        <authorList>
            <person name="Anantharaman K."/>
            <person name="Brown C.T."/>
            <person name="Hug L.A."/>
            <person name="Sharon I."/>
            <person name="Castelle C.J."/>
            <person name="Probst A.J."/>
            <person name="Thomas B.C."/>
            <person name="Singh A."/>
            <person name="Wilkins M.J."/>
            <person name="Karaoz U."/>
            <person name="Brodie E.L."/>
            <person name="Williams K.H."/>
            <person name="Hubbard S.S."/>
            <person name="Banfield J.F."/>
        </authorList>
    </citation>
    <scope>NUCLEOTIDE SEQUENCE [LARGE SCALE GENOMIC DNA]</scope>
</reference>
<organism evidence="1 2">
    <name type="scientific">Candidatus Gottesmanbacteria bacterium RIFCSPLOWO2_01_FULL_46_9</name>
    <dbReference type="NCBI Taxonomy" id="1798394"/>
    <lineage>
        <taxon>Bacteria</taxon>
        <taxon>Candidatus Gottesmaniibacteriota</taxon>
    </lineage>
</organism>
<proteinExistence type="predicted"/>
<comment type="caution">
    <text evidence="1">The sequence shown here is derived from an EMBL/GenBank/DDBJ whole genome shotgun (WGS) entry which is preliminary data.</text>
</comment>
<name>A0A1F6B0U5_9BACT</name>
<accession>A0A1F6B0U5</accession>
<evidence type="ECO:0000313" key="1">
    <source>
        <dbReference type="EMBL" id="OGG30187.1"/>
    </source>
</evidence>
<dbReference type="EMBL" id="MFJX01000047">
    <property type="protein sequence ID" value="OGG30187.1"/>
    <property type="molecule type" value="Genomic_DNA"/>
</dbReference>
<sequence length="334" mass="35920">MNKKRIIALLLFTSVAVAGGVLWGLGRFKKATPMKNEAPARFVIPLPPMFPSPVIDMRNLTYDTSLVIGSIPTQISAYTVSAPPEAGIEASRIARLFGFSTEPKTTNMKSGVFYIWNSGRAGLSIGPGLSHVAFSVPLSTNRALIKEPDSAFVLRAGAVASSVFPNTALSSPKISYLAPVSGAANYTESAGATAIEISYRPTIEGIPILSEYPQSSEIILRYDSDKKLVYFSSPLYPLFNKTGGFFKILSMDEAKLRLVNGRGAVLYAYSAADLNELDTIQYSFSAIKTARAELAYYFDPNQSSISPVYVFYGTGTDKETGKTIDVTVALSAAP</sequence>
<protein>
    <submittedName>
        <fullName evidence="1">Uncharacterized protein</fullName>
    </submittedName>
</protein>
<dbReference type="Proteomes" id="UP000176450">
    <property type="component" value="Unassembled WGS sequence"/>
</dbReference>
<evidence type="ECO:0000313" key="2">
    <source>
        <dbReference type="Proteomes" id="UP000176450"/>
    </source>
</evidence>
<dbReference type="AlphaFoldDB" id="A0A1F6B0U5"/>
<gene>
    <name evidence="1" type="ORF">A3A63_00950</name>
</gene>